<sequence length="246" mass="26547">MSVASKNPFELLMDDAPAVAAPKAAKKAAEPAKKVETPKVEQKSQNEKRGGARGARGARRGFAGRGREFDRKSATGKVDSEKKVHQSWGDAKTDIKDGEKIVSGEAKEGDKTEEEKVETPVEEDNSKTLEEYYAEKAQKLAAIGVALPEARSANEGVDDSQWKDGVALAKSDEEYFVALNKSKSKGKKEKKQDKVAVNIQQRFNEAPKRGGFEGRGRGGRGARGGRSAPKTNNVNVNDESAFPSLA</sequence>
<dbReference type="PANTHER" id="PTHR12299:SF17">
    <property type="entry name" value="AT19571P-RELATED"/>
    <property type="match status" value="1"/>
</dbReference>
<feature type="compositionally biased region" description="Basic and acidic residues" evidence="1">
    <location>
        <begin position="27"/>
        <end position="50"/>
    </location>
</feature>
<name>A0ABR2WAI9_9FUNG</name>
<feature type="domain" description="Hyaluronan/mRNA-binding protein" evidence="2">
    <location>
        <begin position="65"/>
        <end position="156"/>
    </location>
</feature>
<feature type="region of interest" description="Disordered" evidence="1">
    <location>
        <begin position="1"/>
        <end position="127"/>
    </location>
</feature>
<dbReference type="Gene3D" id="6.10.140.1040">
    <property type="match status" value="1"/>
</dbReference>
<feature type="compositionally biased region" description="Basic and acidic residues" evidence="1">
    <location>
        <begin position="205"/>
        <end position="216"/>
    </location>
</feature>
<organism evidence="3 4">
    <name type="scientific">Basidiobolus ranarum</name>
    <dbReference type="NCBI Taxonomy" id="34480"/>
    <lineage>
        <taxon>Eukaryota</taxon>
        <taxon>Fungi</taxon>
        <taxon>Fungi incertae sedis</taxon>
        <taxon>Zoopagomycota</taxon>
        <taxon>Entomophthoromycotina</taxon>
        <taxon>Basidiobolomycetes</taxon>
        <taxon>Basidiobolales</taxon>
        <taxon>Basidiobolaceae</taxon>
        <taxon>Basidiobolus</taxon>
    </lineage>
</organism>
<feature type="compositionally biased region" description="Basic and acidic residues" evidence="1">
    <location>
        <begin position="65"/>
        <end position="84"/>
    </location>
</feature>
<dbReference type="EMBL" id="JASJQH010006892">
    <property type="protein sequence ID" value="KAK9728709.1"/>
    <property type="molecule type" value="Genomic_DNA"/>
</dbReference>
<dbReference type="InterPro" id="IPR006861">
    <property type="entry name" value="HABP4_PAIRBP1-bd"/>
</dbReference>
<evidence type="ECO:0000256" key="1">
    <source>
        <dbReference type="SAM" id="MobiDB-lite"/>
    </source>
</evidence>
<accession>A0ABR2WAI9</accession>
<comment type="caution">
    <text evidence="3">The sequence shown here is derived from an EMBL/GenBank/DDBJ whole genome shotgun (WGS) entry which is preliminary data.</text>
</comment>
<gene>
    <name evidence="3" type="ORF">K7432_000855</name>
</gene>
<evidence type="ECO:0000259" key="2">
    <source>
        <dbReference type="SMART" id="SM01233"/>
    </source>
</evidence>
<evidence type="ECO:0000313" key="4">
    <source>
        <dbReference type="Proteomes" id="UP001479436"/>
    </source>
</evidence>
<feature type="region of interest" description="Disordered" evidence="1">
    <location>
        <begin position="182"/>
        <end position="246"/>
    </location>
</feature>
<feature type="compositionally biased region" description="Basic and acidic residues" evidence="1">
    <location>
        <begin position="91"/>
        <end position="127"/>
    </location>
</feature>
<evidence type="ECO:0000313" key="3">
    <source>
        <dbReference type="EMBL" id="KAK9728709.1"/>
    </source>
</evidence>
<dbReference type="Proteomes" id="UP001479436">
    <property type="component" value="Unassembled WGS sequence"/>
</dbReference>
<dbReference type="SMART" id="SM01233">
    <property type="entry name" value="HABP4_PAI-RBP1"/>
    <property type="match status" value="1"/>
</dbReference>
<protein>
    <recommendedName>
        <fullName evidence="2">Hyaluronan/mRNA-binding protein domain-containing protein</fullName>
    </recommendedName>
</protein>
<dbReference type="PANTHER" id="PTHR12299">
    <property type="entry name" value="HYALURONIC ACID-BINDING PROTEIN 4"/>
    <property type="match status" value="1"/>
</dbReference>
<keyword evidence="4" id="KW-1185">Reference proteome</keyword>
<dbReference type="InterPro" id="IPR039764">
    <property type="entry name" value="HABP4/SERBP1-like"/>
</dbReference>
<feature type="compositionally biased region" description="Polar residues" evidence="1">
    <location>
        <begin position="229"/>
        <end position="238"/>
    </location>
</feature>
<proteinExistence type="predicted"/>
<reference evidence="3 4" key="1">
    <citation type="submission" date="2023-04" db="EMBL/GenBank/DDBJ databases">
        <title>Genome of Basidiobolus ranarum AG-B5.</title>
        <authorList>
            <person name="Stajich J.E."/>
            <person name="Carter-House D."/>
            <person name="Gryganskyi A."/>
        </authorList>
    </citation>
    <scope>NUCLEOTIDE SEQUENCE [LARGE SCALE GENOMIC DNA]</scope>
    <source>
        <strain evidence="3 4">AG-B5</strain>
    </source>
</reference>